<gene>
    <name evidence="5" type="ORF">SAMN05428964_10350</name>
</gene>
<name>A0A285TE47_9PROT</name>
<keyword evidence="1" id="KW-0805">Transcription regulation</keyword>
<dbReference type="InterPro" id="IPR018062">
    <property type="entry name" value="HTH_AraC-typ_CS"/>
</dbReference>
<dbReference type="InterPro" id="IPR009057">
    <property type="entry name" value="Homeodomain-like_sf"/>
</dbReference>
<dbReference type="GO" id="GO:0043565">
    <property type="term" value="F:sequence-specific DNA binding"/>
    <property type="evidence" value="ECO:0007669"/>
    <property type="project" value="InterPro"/>
</dbReference>
<keyword evidence="3" id="KW-0804">Transcription</keyword>
<keyword evidence="2" id="KW-0238">DNA-binding</keyword>
<protein>
    <submittedName>
        <fullName evidence="5">AraC family transcriptional regulator</fullName>
    </submittedName>
</protein>
<evidence type="ECO:0000259" key="4">
    <source>
        <dbReference type="PROSITE" id="PS01124"/>
    </source>
</evidence>
<dbReference type="Pfam" id="PF12833">
    <property type="entry name" value="HTH_18"/>
    <property type="match status" value="1"/>
</dbReference>
<reference evidence="5 6" key="1">
    <citation type="submission" date="2017-08" db="EMBL/GenBank/DDBJ databases">
        <authorList>
            <person name="de Groot N.N."/>
        </authorList>
    </citation>
    <scope>NUCLEOTIDE SEQUENCE [LARGE SCALE GENOMIC DNA]</scope>
    <source>
        <strain evidence="5 6">USBA 78</strain>
    </source>
</reference>
<feature type="domain" description="HTH araC/xylS-type" evidence="4">
    <location>
        <begin position="68"/>
        <end position="167"/>
    </location>
</feature>
<dbReference type="SUPFAM" id="SSF46689">
    <property type="entry name" value="Homeodomain-like"/>
    <property type="match status" value="2"/>
</dbReference>
<dbReference type="PROSITE" id="PS01124">
    <property type="entry name" value="HTH_ARAC_FAMILY_2"/>
    <property type="match status" value="1"/>
</dbReference>
<accession>A0A285TE47</accession>
<evidence type="ECO:0000313" key="6">
    <source>
        <dbReference type="Proteomes" id="UP000219068"/>
    </source>
</evidence>
<organism evidence="5 6">
    <name type="scientific">Thalassospira xiamenensis</name>
    <dbReference type="NCBI Taxonomy" id="220697"/>
    <lineage>
        <taxon>Bacteria</taxon>
        <taxon>Pseudomonadati</taxon>
        <taxon>Pseudomonadota</taxon>
        <taxon>Alphaproteobacteria</taxon>
        <taxon>Rhodospirillales</taxon>
        <taxon>Thalassospiraceae</taxon>
        <taxon>Thalassospira</taxon>
    </lineage>
</organism>
<proteinExistence type="predicted"/>
<evidence type="ECO:0000256" key="2">
    <source>
        <dbReference type="ARBA" id="ARBA00023125"/>
    </source>
</evidence>
<dbReference type="Gene3D" id="1.10.10.60">
    <property type="entry name" value="Homeodomain-like"/>
    <property type="match status" value="2"/>
</dbReference>
<dbReference type="Proteomes" id="UP000219068">
    <property type="component" value="Unassembled WGS sequence"/>
</dbReference>
<dbReference type="InterPro" id="IPR050204">
    <property type="entry name" value="AraC_XylS_family_regulators"/>
</dbReference>
<evidence type="ECO:0000256" key="3">
    <source>
        <dbReference type="ARBA" id="ARBA00023163"/>
    </source>
</evidence>
<dbReference type="InterPro" id="IPR018060">
    <property type="entry name" value="HTH_AraC"/>
</dbReference>
<sequence>MARHEQLSAEAGAFNFTQFVPFPVSAFHKADEDVARYFDTDWQNFVTRMPVPEDRSKSGPDLPAWRLRKIKAYVEEHLEERISTQFLADLVGLSTGYFCPAFKNAMGITPQAYVMQQRLKRAQHLLASATDLALNEIAFACGFTDQAHLNNRFKAAYGASPGTWRKAFSQPVHGGHVVSASSARRVS</sequence>
<evidence type="ECO:0000256" key="1">
    <source>
        <dbReference type="ARBA" id="ARBA00023015"/>
    </source>
</evidence>
<dbReference type="PANTHER" id="PTHR46796">
    <property type="entry name" value="HTH-TYPE TRANSCRIPTIONAL ACTIVATOR RHAS-RELATED"/>
    <property type="match status" value="1"/>
</dbReference>
<dbReference type="SMART" id="SM00342">
    <property type="entry name" value="HTH_ARAC"/>
    <property type="match status" value="1"/>
</dbReference>
<evidence type="ECO:0000313" key="5">
    <source>
        <dbReference type="EMBL" id="SOC20312.1"/>
    </source>
</evidence>
<dbReference type="EMBL" id="OBMM01000003">
    <property type="protein sequence ID" value="SOC20312.1"/>
    <property type="molecule type" value="Genomic_DNA"/>
</dbReference>
<dbReference type="PANTHER" id="PTHR46796:SF6">
    <property type="entry name" value="ARAC SUBFAMILY"/>
    <property type="match status" value="1"/>
</dbReference>
<dbReference type="PROSITE" id="PS00041">
    <property type="entry name" value="HTH_ARAC_FAMILY_1"/>
    <property type="match status" value="1"/>
</dbReference>
<dbReference type="GO" id="GO:0003700">
    <property type="term" value="F:DNA-binding transcription factor activity"/>
    <property type="evidence" value="ECO:0007669"/>
    <property type="project" value="InterPro"/>
</dbReference>
<dbReference type="AlphaFoldDB" id="A0A285TE47"/>